<accession>A0A6L2M9M9</accession>
<reference evidence="3" key="1">
    <citation type="journal article" date="2019" name="Sci. Rep.">
        <title>Draft genome of Tanacetum cinerariifolium, the natural source of mosquito coil.</title>
        <authorList>
            <person name="Yamashiro T."/>
            <person name="Shiraishi A."/>
            <person name="Satake H."/>
            <person name="Nakayama K."/>
        </authorList>
    </citation>
    <scope>NUCLEOTIDE SEQUENCE</scope>
</reference>
<dbReference type="SUPFAM" id="SSF56672">
    <property type="entry name" value="DNA/RNA polymerases"/>
    <property type="match status" value="1"/>
</dbReference>
<gene>
    <name evidence="3" type="ORF">Tci_041232</name>
</gene>
<dbReference type="Gene3D" id="3.30.70.270">
    <property type="match status" value="2"/>
</dbReference>
<dbReference type="Pfam" id="PF00078">
    <property type="entry name" value="RVT_1"/>
    <property type="match status" value="1"/>
</dbReference>
<evidence type="ECO:0000256" key="1">
    <source>
        <dbReference type="SAM" id="MobiDB-lite"/>
    </source>
</evidence>
<dbReference type="EMBL" id="BKCJ010005902">
    <property type="protein sequence ID" value="GEU69254.1"/>
    <property type="molecule type" value="Genomic_DNA"/>
</dbReference>
<sequence length="617" mass="70406">MPFRLTNAPTVFMDMMNMIWRPCMDKFVIVFIDDILIYSRSNMEREQHLDIILRLFKDEKLYAKFMKCNFDYYWMFIENFSKIAKPLTKLTQKMEFVLEEEHEGVFKTLKHRLCNARILALHEGTENFVKMLNMRQKRWIDLLSDYDCKLKYHLYKANIVADALSRKKRLRPSWVQALGMQVQTSLKSYILNAQNEALKEENLEVEKLYNTDQKFEVWSDGVRYFKVRAWILKVDNLREVMCCSERLKGLEAEDAGVPKPRMAARVLRNPSMELMSHMERNAILIDATCVDNDGIPTSFGESTYPHLLTINPSSNVVSDVEEGIWSTSFTGEKNSNLAGNFSSKPNSYANAASGSFVVNTNPCATSIKPHVNLTKHASVSNDSTTSHTSGANMEAKSRVQPASADEQHVMGDRSKTHIDLILSSLNVPCVLGTANVVALFGVPLNTLGDIDNLTKYIELGKYEVWSDLPSKMCIEVMDTIWAMWDAFLAEKTLIKVVETVSIRFANTLYGYFICKRMAFSVMEYYKPPRCDLCKIFAHVHDHFPKKGLIPPSVVTSNVDMPTDEKTNDRFQTIGKKRRTSVTSTKKGNITMSNSYSALGDESDQDVENVYDKSANLF</sequence>
<dbReference type="InterPro" id="IPR043128">
    <property type="entry name" value="Rev_trsase/Diguanyl_cyclase"/>
</dbReference>
<feature type="domain" description="Reverse transcriptase" evidence="2">
    <location>
        <begin position="1"/>
        <end position="70"/>
    </location>
</feature>
<dbReference type="AlphaFoldDB" id="A0A6L2M9M9"/>
<organism evidence="3">
    <name type="scientific">Tanacetum cinerariifolium</name>
    <name type="common">Dalmatian daisy</name>
    <name type="synonym">Chrysanthemum cinerariifolium</name>
    <dbReference type="NCBI Taxonomy" id="118510"/>
    <lineage>
        <taxon>Eukaryota</taxon>
        <taxon>Viridiplantae</taxon>
        <taxon>Streptophyta</taxon>
        <taxon>Embryophyta</taxon>
        <taxon>Tracheophyta</taxon>
        <taxon>Spermatophyta</taxon>
        <taxon>Magnoliopsida</taxon>
        <taxon>eudicotyledons</taxon>
        <taxon>Gunneridae</taxon>
        <taxon>Pentapetalae</taxon>
        <taxon>asterids</taxon>
        <taxon>campanulids</taxon>
        <taxon>Asterales</taxon>
        <taxon>Asteraceae</taxon>
        <taxon>Asteroideae</taxon>
        <taxon>Anthemideae</taxon>
        <taxon>Anthemidinae</taxon>
        <taxon>Tanacetum</taxon>
    </lineage>
</organism>
<dbReference type="InterPro" id="IPR043502">
    <property type="entry name" value="DNA/RNA_pol_sf"/>
</dbReference>
<dbReference type="GO" id="GO:0003964">
    <property type="term" value="F:RNA-directed DNA polymerase activity"/>
    <property type="evidence" value="ECO:0007669"/>
    <property type="project" value="UniProtKB-KW"/>
</dbReference>
<keyword evidence="3" id="KW-0808">Transferase</keyword>
<dbReference type="InterPro" id="IPR053134">
    <property type="entry name" value="RNA-dir_DNA_polymerase"/>
</dbReference>
<name>A0A6L2M9M9_TANCI</name>
<dbReference type="InterPro" id="IPR000477">
    <property type="entry name" value="RT_dom"/>
</dbReference>
<feature type="region of interest" description="Disordered" evidence="1">
    <location>
        <begin position="377"/>
        <end position="403"/>
    </location>
</feature>
<evidence type="ECO:0000259" key="2">
    <source>
        <dbReference type="Pfam" id="PF00078"/>
    </source>
</evidence>
<keyword evidence="3" id="KW-0695">RNA-directed DNA polymerase</keyword>
<proteinExistence type="predicted"/>
<keyword evidence="3" id="KW-0548">Nucleotidyltransferase</keyword>
<feature type="compositionally biased region" description="Polar residues" evidence="1">
    <location>
        <begin position="377"/>
        <end position="391"/>
    </location>
</feature>
<dbReference type="PANTHER" id="PTHR24559:SF444">
    <property type="entry name" value="REVERSE TRANSCRIPTASE DOMAIN-CONTAINING PROTEIN"/>
    <property type="match status" value="1"/>
</dbReference>
<protein>
    <submittedName>
        <fullName evidence="3">Putative reverse transcriptase domain-containing protein</fullName>
    </submittedName>
</protein>
<comment type="caution">
    <text evidence="3">The sequence shown here is derived from an EMBL/GenBank/DDBJ whole genome shotgun (WGS) entry which is preliminary data.</text>
</comment>
<dbReference type="PANTHER" id="PTHR24559">
    <property type="entry name" value="TRANSPOSON TY3-I GAG-POL POLYPROTEIN"/>
    <property type="match status" value="1"/>
</dbReference>
<evidence type="ECO:0000313" key="3">
    <source>
        <dbReference type="EMBL" id="GEU69254.1"/>
    </source>
</evidence>